<keyword evidence="5 15" id="KW-0963">Cytoplasm</keyword>
<dbReference type="GO" id="GO:0010468">
    <property type="term" value="P:regulation of gene expression"/>
    <property type="evidence" value="ECO:0007669"/>
    <property type="project" value="TreeGrafter"/>
</dbReference>
<evidence type="ECO:0000256" key="13">
    <source>
        <dbReference type="ARBA" id="ARBA00022842"/>
    </source>
</evidence>
<keyword evidence="19" id="KW-1185">Reference proteome</keyword>
<keyword evidence="9 15" id="KW-0540">Nuclease</keyword>
<feature type="domain" description="RNase III" evidence="17">
    <location>
        <begin position="1"/>
        <end position="124"/>
    </location>
</feature>
<evidence type="ECO:0000256" key="1">
    <source>
        <dbReference type="ARBA" id="ARBA00000109"/>
    </source>
</evidence>
<dbReference type="InterPro" id="IPR036389">
    <property type="entry name" value="RNase_III_sf"/>
</dbReference>
<dbReference type="GO" id="GO:0019843">
    <property type="term" value="F:rRNA binding"/>
    <property type="evidence" value="ECO:0007669"/>
    <property type="project" value="UniProtKB-KW"/>
</dbReference>
<dbReference type="GO" id="GO:0003725">
    <property type="term" value="F:double-stranded RNA binding"/>
    <property type="evidence" value="ECO:0007669"/>
    <property type="project" value="TreeGrafter"/>
</dbReference>
<keyword evidence="6 15" id="KW-0698">rRNA processing</keyword>
<dbReference type="PROSITE" id="PS50142">
    <property type="entry name" value="RNASE_3_2"/>
    <property type="match status" value="1"/>
</dbReference>
<dbReference type="GO" id="GO:0006397">
    <property type="term" value="P:mRNA processing"/>
    <property type="evidence" value="ECO:0007669"/>
    <property type="project" value="UniProtKB-UniRule"/>
</dbReference>
<reference evidence="19" key="1">
    <citation type="submission" date="2007-07" db="EMBL/GenBank/DDBJ databases">
        <title>Complete genome sequence of Campylobacter hominis ATCC BAA-381, a commensal isolated from the human gastrointestinal tract.</title>
        <authorList>
            <person name="Fouts D.E."/>
            <person name="Mongodin E.F."/>
            <person name="Puiu D."/>
            <person name="Sebastian Y."/>
            <person name="Miller W.G."/>
            <person name="Mandrell R.E."/>
            <person name="Nelson K.E."/>
        </authorList>
    </citation>
    <scope>NUCLEOTIDE SEQUENCE [LARGE SCALE GENOMIC DNA]</scope>
    <source>
        <strain evidence="19">ATCC BAA-381 / LMG 19568 / NCTC 13146 / CH001A</strain>
    </source>
</reference>
<comment type="catalytic activity">
    <reaction evidence="1 15">
        <text>Endonucleolytic cleavage to 5'-phosphomonoester.</text>
        <dbReference type="EC" id="3.1.26.3"/>
    </reaction>
</comment>
<evidence type="ECO:0000256" key="2">
    <source>
        <dbReference type="ARBA" id="ARBA00004496"/>
    </source>
</evidence>
<dbReference type="GO" id="GO:0042802">
    <property type="term" value="F:identical protein binding"/>
    <property type="evidence" value="ECO:0007669"/>
    <property type="project" value="UniProtKB-ARBA"/>
</dbReference>
<dbReference type="eggNOG" id="COG0571">
    <property type="taxonomic scope" value="Bacteria"/>
</dbReference>
<dbReference type="CDD" id="cd10845">
    <property type="entry name" value="DSRM_RNAse_III_family"/>
    <property type="match status" value="1"/>
</dbReference>
<evidence type="ECO:0000313" key="19">
    <source>
        <dbReference type="Proteomes" id="UP000002407"/>
    </source>
</evidence>
<evidence type="ECO:0000256" key="10">
    <source>
        <dbReference type="ARBA" id="ARBA00022723"/>
    </source>
</evidence>
<evidence type="ECO:0000256" key="12">
    <source>
        <dbReference type="ARBA" id="ARBA00022801"/>
    </source>
</evidence>
<evidence type="ECO:0000256" key="6">
    <source>
        <dbReference type="ARBA" id="ARBA00022552"/>
    </source>
</evidence>
<dbReference type="PROSITE" id="PS00517">
    <property type="entry name" value="RNASE_3_1"/>
    <property type="match status" value="1"/>
</dbReference>
<dbReference type="Gene3D" id="3.30.160.20">
    <property type="match status" value="1"/>
</dbReference>
<dbReference type="GO" id="GO:0005737">
    <property type="term" value="C:cytoplasm"/>
    <property type="evidence" value="ECO:0007669"/>
    <property type="project" value="UniProtKB-SubCell"/>
</dbReference>
<dbReference type="GO" id="GO:0008033">
    <property type="term" value="P:tRNA processing"/>
    <property type="evidence" value="ECO:0007669"/>
    <property type="project" value="UniProtKB-KW"/>
</dbReference>
<dbReference type="HAMAP" id="MF_00104">
    <property type="entry name" value="RNase_III"/>
    <property type="match status" value="1"/>
</dbReference>
<keyword evidence="13 15" id="KW-0460">Magnesium</keyword>
<dbReference type="PANTHER" id="PTHR11207:SF0">
    <property type="entry name" value="RIBONUCLEASE 3"/>
    <property type="match status" value="1"/>
</dbReference>
<evidence type="ECO:0000256" key="7">
    <source>
        <dbReference type="ARBA" id="ARBA00022664"/>
    </source>
</evidence>
<feature type="binding site" evidence="15">
    <location>
        <position position="113"/>
    </location>
    <ligand>
        <name>Mg(2+)</name>
        <dbReference type="ChEBI" id="CHEBI:18420"/>
    </ligand>
</feature>
<keyword evidence="12 15" id="KW-0378">Hydrolase</keyword>
<gene>
    <name evidence="15 18" type="primary">rnc</name>
    <name evidence="18" type="ordered locus">CHAB381_1613</name>
</gene>
<dbReference type="SUPFAM" id="SSF69065">
    <property type="entry name" value="RNase III domain-like"/>
    <property type="match status" value="1"/>
</dbReference>
<dbReference type="Gene3D" id="1.10.1520.10">
    <property type="entry name" value="Ribonuclease III domain"/>
    <property type="match status" value="1"/>
</dbReference>
<evidence type="ECO:0000256" key="4">
    <source>
        <dbReference type="ARBA" id="ARBA00011738"/>
    </source>
</evidence>
<evidence type="ECO:0000256" key="3">
    <source>
        <dbReference type="ARBA" id="ARBA00010183"/>
    </source>
</evidence>
<keyword evidence="15" id="KW-0699">rRNA-binding</keyword>
<comment type="similarity">
    <text evidence="3">Belongs to the ribonuclease III family.</text>
</comment>
<keyword evidence="10 15" id="KW-0479">Metal-binding</keyword>
<feature type="binding site" evidence="15">
    <location>
        <position position="37"/>
    </location>
    <ligand>
        <name>Mg(2+)</name>
        <dbReference type="ChEBI" id="CHEBI:18420"/>
    </ligand>
</feature>
<protein>
    <recommendedName>
        <fullName evidence="15">Ribonuclease 3</fullName>
        <ecNumber evidence="15">3.1.26.3</ecNumber>
    </recommendedName>
    <alternativeName>
        <fullName evidence="15">Ribonuclease III</fullName>
        <shortName evidence="15">RNase III</shortName>
    </alternativeName>
</protein>
<accession>A7I3P5</accession>
<dbReference type="EMBL" id="CP000776">
    <property type="protein sequence ID" value="ABS51352.1"/>
    <property type="molecule type" value="Genomic_DNA"/>
</dbReference>
<evidence type="ECO:0000256" key="8">
    <source>
        <dbReference type="ARBA" id="ARBA00022694"/>
    </source>
</evidence>
<feature type="binding site" evidence="15">
    <location>
        <position position="110"/>
    </location>
    <ligand>
        <name>Mg(2+)</name>
        <dbReference type="ChEBI" id="CHEBI:18420"/>
    </ligand>
</feature>
<evidence type="ECO:0000256" key="15">
    <source>
        <dbReference type="HAMAP-Rule" id="MF_00104"/>
    </source>
</evidence>
<dbReference type="SUPFAM" id="SSF54768">
    <property type="entry name" value="dsRNA-binding domain-like"/>
    <property type="match status" value="1"/>
</dbReference>
<dbReference type="PROSITE" id="PS50137">
    <property type="entry name" value="DS_RBD"/>
    <property type="match status" value="1"/>
</dbReference>
<proteinExistence type="inferred from homology"/>
<dbReference type="PANTHER" id="PTHR11207">
    <property type="entry name" value="RIBONUCLEASE III"/>
    <property type="match status" value="1"/>
</dbReference>
<keyword evidence="8 15" id="KW-0819">tRNA processing</keyword>
<dbReference type="OrthoDB" id="9805026at2"/>
<dbReference type="KEGG" id="cha:CHAB381_1613"/>
<keyword evidence="11 15" id="KW-0255">Endonuclease</keyword>
<organism evidence="18 19">
    <name type="scientific">Campylobacter hominis (strain ATCC BAA-381 / DSM 21671 / CCUG 45161 / LMG 19568 / NCTC 13146 / CH001A)</name>
    <dbReference type="NCBI Taxonomy" id="360107"/>
    <lineage>
        <taxon>Bacteria</taxon>
        <taxon>Pseudomonadati</taxon>
        <taxon>Campylobacterota</taxon>
        <taxon>Epsilonproteobacteria</taxon>
        <taxon>Campylobacterales</taxon>
        <taxon>Campylobacteraceae</taxon>
        <taxon>Campylobacter</taxon>
    </lineage>
</organism>
<dbReference type="HOGENOM" id="CLU_000907_1_3_7"/>
<evidence type="ECO:0000256" key="11">
    <source>
        <dbReference type="ARBA" id="ARBA00022759"/>
    </source>
</evidence>
<keyword evidence="14 15" id="KW-0694">RNA-binding</keyword>
<dbReference type="InterPro" id="IPR014720">
    <property type="entry name" value="dsRBD_dom"/>
</dbReference>
<dbReference type="Proteomes" id="UP000002407">
    <property type="component" value="Chromosome"/>
</dbReference>
<dbReference type="GO" id="GO:0006364">
    <property type="term" value="P:rRNA processing"/>
    <property type="evidence" value="ECO:0007669"/>
    <property type="project" value="UniProtKB-UniRule"/>
</dbReference>
<dbReference type="NCBIfam" id="TIGR02191">
    <property type="entry name" value="RNaseIII"/>
    <property type="match status" value="1"/>
</dbReference>
<feature type="active site" evidence="15">
    <location>
        <position position="113"/>
    </location>
</feature>
<dbReference type="InterPro" id="IPR011907">
    <property type="entry name" value="RNase_III"/>
</dbReference>
<dbReference type="RefSeq" id="WP_012109441.1">
    <property type="nucleotide sequence ID" value="NC_009714.1"/>
</dbReference>
<dbReference type="Pfam" id="PF14622">
    <property type="entry name" value="Ribonucleas_3_3"/>
    <property type="match status" value="1"/>
</dbReference>
<keyword evidence="7 15" id="KW-0507">mRNA processing</keyword>
<evidence type="ECO:0000313" key="18">
    <source>
        <dbReference type="EMBL" id="ABS51352.1"/>
    </source>
</evidence>
<dbReference type="SMART" id="SM00358">
    <property type="entry name" value="DSRM"/>
    <property type="match status" value="1"/>
</dbReference>
<dbReference type="Pfam" id="PF00035">
    <property type="entry name" value="dsrm"/>
    <property type="match status" value="1"/>
</dbReference>
<dbReference type="CDD" id="cd00593">
    <property type="entry name" value="RIBOc"/>
    <property type="match status" value="1"/>
</dbReference>
<dbReference type="EC" id="3.1.26.3" evidence="15"/>
<evidence type="ECO:0000259" key="16">
    <source>
        <dbReference type="PROSITE" id="PS50137"/>
    </source>
</evidence>
<feature type="active site" evidence="15">
    <location>
        <position position="41"/>
    </location>
</feature>
<name>A7I3P5_CAMHC</name>
<evidence type="ECO:0000256" key="5">
    <source>
        <dbReference type="ARBA" id="ARBA00022490"/>
    </source>
</evidence>
<evidence type="ECO:0000256" key="9">
    <source>
        <dbReference type="ARBA" id="ARBA00022722"/>
    </source>
</evidence>
<dbReference type="FunFam" id="1.10.1520.10:FF:000001">
    <property type="entry name" value="Ribonuclease 3"/>
    <property type="match status" value="1"/>
</dbReference>
<evidence type="ECO:0000256" key="14">
    <source>
        <dbReference type="ARBA" id="ARBA00022884"/>
    </source>
</evidence>
<dbReference type="GO" id="GO:0004525">
    <property type="term" value="F:ribonuclease III activity"/>
    <property type="evidence" value="ECO:0007669"/>
    <property type="project" value="UniProtKB-UniRule"/>
</dbReference>
<comment type="subunit">
    <text evidence="4 15">Homodimer.</text>
</comment>
<comment type="function">
    <text evidence="15">Digests double-stranded RNA. Involved in the processing of primary rRNA transcript to yield the immediate precursors to the large and small rRNAs (23S and 16S). Processes some mRNAs, and tRNAs when they are encoded in the rRNA operon. Processes pre-crRNA and tracrRNA of type II CRISPR loci if present in the organism.</text>
</comment>
<comment type="subcellular location">
    <subcellularLocation>
        <location evidence="2 15">Cytoplasm</location>
    </subcellularLocation>
</comment>
<dbReference type="GO" id="GO:0046872">
    <property type="term" value="F:metal ion binding"/>
    <property type="evidence" value="ECO:0007669"/>
    <property type="project" value="UniProtKB-KW"/>
</dbReference>
<dbReference type="AlphaFoldDB" id="A7I3P5"/>
<dbReference type="FunFam" id="3.30.160.20:FF:000003">
    <property type="entry name" value="Ribonuclease 3"/>
    <property type="match status" value="1"/>
</dbReference>
<comment type="cofactor">
    <cofactor evidence="15">
        <name>Mg(2+)</name>
        <dbReference type="ChEBI" id="CHEBI:18420"/>
    </cofactor>
</comment>
<dbReference type="STRING" id="360107.CHAB381_1613"/>
<feature type="domain" description="DRBM" evidence="16">
    <location>
        <begin position="150"/>
        <end position="219"/>
    </location>
</feature>
<evidence type="ECO:0000259" key="17">
    <source>
        <dbReference type="PROSITE" id="PS50142"/>
    </source>
</evidence>
<sequence>MHEIEKILGYKFKNENHLKLALTHKSFKGAQNNERLEFLGDAVMDLIVAEYLYEKFRHTQEGDLSKLRAALVNEKSFAKFARKLKIGENLFLSLGEEHNGGRKKDSILSDAFEAIFGAIYLESGLEVCKSLSIKILEEIFPQIDKSLYKDFKTELQEITQANFALTPTYKLLSATGPDHKKEFEMAVFFDDKKIAAAKGKSKKEAEQKAAKIAIEIAITENIK</sequence>
<dbReference type="InterPro" id="IPR000999">
    <property type="entry name" value="RNase_III_dom"/>
</dbReference>
<dbReference type="SMART" id="SM00535">
    <property type="entry name" value="RIBOc"/>
    <property type="match status" value="1"/>
</dbReference>